<feature type="compositionally biased region" description="Pro residues" evidence="1">
    <location>
        <begin position="22"/>
        <end position="33"/>
    </location>
</feature>
<dbReference type="PATRIC" id="fig|52.7.peg.3388"/>
<accession>A0A0K1EED0</accession>
<dbReference type="SUPFAM" id="SSF48695">
    <property type="entry name" value="Multiheme cytochromes"/>
    <property type="match status" value="1"/>
</dbReference>
<organism evidence="2 3">
    <name type="scientific">Chondromyces crocatus</name>
    <dbReference type="NCBI Taxonomy" id="52"/>
    <lineage>
        <taxon>Bacteria</taxon>
        <taxon>Pseudomonadati</taxon>
        <taxon>Myxococcota</taxon>
        <taxon>Polyangia</taxon>
        <taxon>Polyangiales</taxon>
        <taxon>Polyangiaceae</taxon>
        <taxon>Chondromyces</taxon>
    </lineage>
</organism>
<dbReference type="PROSITE" id="PS51257">
    <property type="entry name" value="PROKAR_LIPOPROTEIN"/>
    <property type="match status" value="1"/>
</dbReference>
<name>A0A0K1EED0_CHOCO</name>
<dbReference type="Proteomes" id="UP000067626">
    <property type="component" value="Chromosome"/>
</dbReference>
<proteinExistence type="predicted"/>
<evidence type="ECO:0000313" key="3">
    <source>
        <dbReference type="Proteomes" id="UP000067626"/>
    </source>
</evidence>
<evidence type="ECO:0000313" key="2">
    <source>
        <dbReference type="EMBL" id="AKT38938.1"/>
    </source>
</evidence>
<gene>
    <name evidence="2" type="ORF">CMC5_030850</name>
</gene>
<dbReference type="AlphaFoldDB" id="A0A0K1EED0"/>
<evidence type="ECO:0008006" key="4">
    <source>
        <dbReference type="Google" id="ProtNLM"/>
    </source>
</evidence>
<dbReference type="EMBL" id="CP012159">
    <property type="protein sequence ID" value="AKT38938.1"/>
    <property type="molecule type" value="Genomic_DNA"/>
</dbReference>
<protein>
    <recommendedName>
        <fullName evidence="4">Isoquinoline 1-oxidoreductase subunit</fullName>
    </recommendedName>
</protein>
<dbReference type="InterPro" id="IPR036280">
    <property type="entry name" value="Multihaem_cyt_sf"/>
</dbReference>
<dbReference type="OrthoDB" id="656942at2"/>
<dbReference type="STRING" id="52.CMC5_030850"/>
<dbReference type="KEGG" id="ccro:CMC5_030850"/>
<keyword evidence="3" id="KW-1185">Reference proteome</keyword>
<feature type="region of interest" description="Disordered" evidence="1">
    <location>
        <begin position="18"/>
        <end position="39"/>
    </location>
</feature>
<sequence>MDRRLIYSFLFIAGCSGANTNTPPPTESPPQAPPGELLGPEAFARMPSEEARSKALFLEAAKVLTHPRCVNCHPHDDQPRQRERAELHSPPVVRGPDNHGVPALQCGSCHQDKNLAHSRVPGAPDWHLAPIEMAWLGRTPAAICAQIKDPKRNGGKTLAEIAKHTAHDPLVAWGWNPGADREPAPGSQAVFGALVAAWIDTGAICPEEEARR</sequence>
<evidence type="ECO:0000256" key="1">
    <source>
        <dbReference type="SAM" id="MobiDB-lite"/>
    </source>
</evidence>
<dbReference type="RefSeq" id="WP_156338610.1">
    <property type="nucleotide sequence ID" value="NZ_CP012159.1"/>
</dbReference>
<reference evidence="2 3" key="1">
    <citation type="submission" date="2015-07" db="EMBL/GenBank/DDBJ databases">
        <title>Genome analysis of myxobacterium Chondromyces crocatus Cm c5 reveals a high potential for natural compound synthesis and the genetic basis for the loss of fruiting body formation.</title>
        <authorList>
            <person name="Zaburannyi N."/>
            <person name="Bunk B."/>
            <person name="Maier J."/>
            <person name="Overmann J."/>
            <person name="Mueller R."/>
        </authorList>
    </citation>
    <scope>NUCLEOTIDE SEQUENCE [LARGE SCALE GENOMIC DNA]</scope>
    <source>
        <strain evidence="2 3">Cm c5</strain>
    </source>
</reference>